<keyword evidence="4" id="KW-0807">Transducer</keyword>
<proteinExistence type="inferred from homology"/>
<dbReference type="InterPro" id="IPR004090">
    <property type="entry name" value="Chemotax_Me-accpt_rcpt"/>
</dbReference>
<keyword evidence="2" id="KW-0488">Methylation</keyword>
<dbReference type="PANTHER" id="PTHR43531:SF14">
    <property type="entry name" value="METHYL-ACCEPTING CHEMOTAXIS PROTEIN I-RELATED"/>
    <property type="match status" value="1"/>
</dbReference>
<dbReference type="InterPro" id="IPR004089">
    <property type="entry name" value="MCPsignal_dom"/>
</dbReference>
<evidence type="ECO:0000256" key="4">
    <source>
        <dbReference type="PROSITE-ProRule" id="PRU00284"/>
    </source>
</evidence>
<keyword evidence="5" id="KW-0472">Membrane</keyword>
<evidence type="ECO:0000259" key="6">
    <source>
        <dbReference type="PROSITE" id="PS50111"/>
    </source>
</evidence>
<dbReference type="GO" id="GO:0006935">
    <property type="term" value="P:chemotaxis"/>
    <property type="evidence" value="ECO:0007669"/>
    <property type="project" value="InterPro"/>
</dbReference>
<dbReference type="Pfam" id="PF12729">
    <property type="entry name" value="4HB_MCP_1"/>
    <property type="match status" value="1"/>
</dbReference>
<comment type="subcellular location">
    <subcellularLocation>
        <location evidence="1">Membrane</location>
    </subcellularLocation>
</comment>
<comment type="similarity">
    <text evidence="3">Belongs to the methyl-accepting chemotaxis (MCP) protein family.</text>
</comment>
<feature type="transmembrane region" description="Helical" evidence="5">
    <location>
        <begin position="12"/>
        <end position="32"/>
    </location>
</feature>
<dbReference type="PANTHER" id="PTHR43531">
    <property type="entry name" value="PROTEIN ICFG"/>
    <property type="match status" value="1"/>
</dbReference>
<dbReference type="InterPro" id="IPR047347">
    <property type="entry name" value="YvaQ-like_sensor"/>
</dbReference>
<name>A0A2S9KFD2_9BURK</name>
<protein>
    <submittedName>
        <fullName evidence="7">Methyl-accepting chemotaxis protein</fullName>
    </submittedName>
</protein>
<evidence type="ECO:0000256" key="1">
    <source>
        <dbReference type="ARBA" id="ARBA00004370"/>
    </source>
</evidence>
<keyword evidence="8" id="KW-1185">Reference proteome</keyword>
<dbReference type="AlphaFoldDB" id="A0A2S9KFD2"/>
<dbReference type="RefSeq" id="WP_105729283.1">
    <property type="nucleotide sequence ID" value="NZ_PVLR01000018.1"/>
</dbReference>
<dbReference type="SMART" id="SM00283">
    <property type="entry name" value="MA"/>
    <property type="match status" value="1"/>
</dbReference>
<feature type="transmembrane region" description="Helical" evidence="5">
    <location>
        <begin position="194"/>
        <end position="212"/>
    </location>
</feature>
<evidence type="ECO:0000256" key="5">
    <source>
        <dbReference type="SAM" id="Phobius"/>
    </source>
</evidence>
<dbReference type="FunFam" id="1.10.287.950:FF:000001">
    <property type="entry name" value="Methyl-accepting chemotaxis sensory transducer"/>
    <property type="match status" value="1"/>
</dbReference>
<dbReference type="InterPro" id="IPR024478">
    <property type="entry name" value="HlyB_4HB_MCP"/>
</dbReference>
<accession>A0A2S9KFD2</accession>
<evidence type="ECO:0000256" key="3">
    <source>
        <dbReference type="ARBA" id="ARBA00029447"/>
    </source>
</evidence>
<dbReference type="EMBL" id="PVLR01000018">
    <property type="protein sequence ID" value="PRD69126.1"/>
    <property type="molecule type" value="Genomic_DNA"/>
</dbReference>
<dbReference type="Gene3D" id="1.10.287.950">
    <property type="entry name" value="Methyl-accepting chemotaxis protein"/>
    <property type="match status" value="1"/>
</dbReference>
<organism evidence="7 8">
    <name type="scientific">Malikia spinosa</name>
    <dbReference type="NCBI Taxonomy" id="86180"/>
    <lineage>
        <taxon>Bacteria</taxon>
        <taxon>Pseudomonadati</taxon>
        <taxon>Pseudomonadota</taxon>
        <taxon>Betaproteobacteria</taxon>
        <taxon>Burkholderiales</taxon>
        <taxon>Comamonadaceae</taxon>
        <taxon>Malikia</taxon>
    </lineage>
</organism>
<dbReference type="SUPFAM" id="SSF58104">
    <property type="entry name" value="Methyl-accepting chemotaxis protein (MCP) signaling domain"/>
    <property type="match status" value="1"/>
</dbReference>
<dbReference type="InterPro" id="IPR051310">
    <property type="entry name" value="MCP_chemotaxis"/>
</dbReference>
<dbReference type="Pfam" id="PF00015">
    <property type="entry name" value="MCPsignal"/>
    <property type="match status" value="1"/>
</dbReference>
<evidence type="ECO:0000313" key="7">
    <source>
        <dbReference type="EMBL" id="PRD69126.1"/>
    </source>
</evidence>
<keyword evidence="5" id="KW-0812">Transmembrane</keyword>
<comment type="caution">
    <text evidence="7">The sequence shown here is derived from an EMBL/GenBank/DDBJ whole genome shotgun (WGS) entry which is preliminary data.</text>
</comment>
<evidence type="ECO:0000256" key="2">
    <source>
        <dbReference type="ARBA" id="ARBA00022481"/>
    </source>
</evidence>
<sequence>MVDLSIRSKLAIVFSVIIAVVIVISGAGIMLLSEANDRFDHMVNVISARAHTVERVREGVEQRAIAARNLVLVTRFEDLAHEKDAVDKAHADVSEALAQLKKLAETTDAAPEGRQLIATIEDTEKLYAPVALGIVALALEGEHATAIQRMNDECRPLLARLIKASKDYAEFAQRRSNTLLAEARESYVAQRNGLILGIVLAVALSVMAAVLIERSLAADLGTEPRELREIFNQVAAGDLTRQIALRADDSNSVLAAVKRMQDGLIEIVAGVRRDADAVSSASQQIAAGNMELSSRTETQAHSLAEMAGSIDEFGSTVRQNADSATQANRLAQSASQVAAYGGEVVGNVVDTMQGINQSSRKISDIIAVIDSIAFQTNLLALNAAVEAARAGEQGRGFAVVASEVRSLAGRSSAAAREITSLITDSVQRVEQGAALVESAGKTMADIVAGIKQVTDVVAVITVASQEQSQGVAQVGSAVTSMDQITRQNAGMEEEMATAARSLDRKAADLVEATSVFRLPSLAMTRVA</sequence>
<dbReference type="GO" id="GO:0004888">
    <property type="term" value="F:transmembrane signaling receptor activity"/>
    <property type="evidence" value="ECO:0007669"/>
    <property type="project" value="InterPro"/>
</dbReference>
<keyword evidence="5" id="KW-1133">Transmembrane helix</keyword>
<feature type="domain" description="Methyl-accepting transducer" evidence="6">
    <location>
        <begin position="274"/>
        <end position="503"/>
    </location>
</feature>
<dbReference type="CDD" id="cd19411">
    <property type="entry name" value="MCP2201-like_sensor"/>
    <property type="match status" value="1"/>
</dbReference>
<reference evidence="7 8" key="1">
    <citation type="submission" date="2018-03" db="EMBL/GenBank/DDBJ databases">
        <title>Comparative genomics illustrates the genes involved in a hyperalkaliphilic mechanisms of Serpentinomonas isolated from highly-alkaline calcium-rich serpentinized springs.</title>
        <authorList>
            <person name="Suzuki S."/>
            <person name="Ishii S."/>
            <person name="Walworth N."/>
            <person name="Bird L."/>
            <person name="Kuenen J.G."/>
            <person name="Nealson K.H."/>
        </authorList>
    </citation>
    <scope>NUCLEOTIDE SEQUENCE [LARGE SCALE GENOMIC DNA]</scope>
    <source>
        <strain evidence="7 8">83</strain>
    </source>
</reference>
<dbReference type="GO" id="GO:0007165">
    <property type="term" value="P:signal transduction"/>
    <property type="evidence" value="ECO:0007669"/>
    <property type="project" value="UniProtKB-KW"/>
</dbReference>
<gene>
    <name evidence="7" type="ORF">C6P61_07320</name>
</gene>
<evidence type="ECO:0000313" key="8">
    <source>
        <dbReference type="Proteomes" id="UP000238326"/>
    </source>
</evidence>
<dbReference type="PROSITE" id="PS50111">
    <property type="entry name" value="CHEMOTAXIS_TRANSDUC_2"/>
    <property type="match status" value="1"/>
</dbReference>
<dbReference type="CDD" id="cd11386">
    <property type="entry name" value="MCP_signal"/>
    <property type="match status" value="1"/>
</dbReference>
<dbReference type="Proteomes" id="UP000238326">
    <property type="component" value="Unassembled WGS sequence"/>
</dbReference>
<dbReference type="PRINTS" id="PR00260">
    <property type="entry name" value="CHEMTRNSDUCR"/>
</dbReference>
<dbReference type="GO" id="GO:0005886">
    <property type="term" value="C:plasma membrane"/>
    <property type="evidence" value="ECO:0007669"/>
    <property type="project" value="TreeGrafter"/>
</dbReference>